<dbReference type="Proteomes" id="UP000182347">
    <property type="component" value="Unassembled WGS sequence"/>
</dbReference>
<organism evidence="1 2">
    <name type="scientific">Sediminibacillus halophilus</name>
    <dbReference type="NCBI Taxonomy" id="482461"/>
    <lineage>
        <taxon>Bacteria</taxon>
        <taxon>Bacillati</taxon>
        <taxon>Bacillota</taxon>
        <taxon>Bacilli</taxon>
        <taxon>Bacillales</taxon>
        <taxon>Bacillaceae</taxon>
        <taxon>Sediminibacillus</taxon>
    </lineage>
</organism>
<evidence type="ECO:0000313" key="1">
    <source>
        <dbReference type="EMBL" id="SDL89427.1"/>
    </source>
</evidence>
<evidence type="ECO:0000313" key="2">
    <source>
        <dbReference type="Proteomes" id="UP000182347"/>
    </source>
</evidence>
<protein>
    <recommendedName>
        <fullName evidence="3">Lipoprotein</fullName>
    </recommendedName>
</protein>
<keyword evidence="2" id="KW-1185">Reference proteome</keyword>
<dbReference type="EMBL" id="FNHF01000001">
    <property type="protein sequence ID" value="SDL89427.1"/>
    <property type="molecule type" value="Genomic_DNA"/>
</dbReference>
<dbReference type="PROSITE" id="PS51257">
    <property type="entry name" value="PROKAR_LIPOPROTEIN"/>
    <property type="match status" value="1"/>
</dbReference>
<gene>
    <name evidence="1" type="ORF">SAMN05216244_1138</name>
</gene>
<evidence type="ECO:0008006" key="3">
    <source>
        <dbReference type="Google" id="ProtNLM"/>
    </source>
</evidence>
<sequence>MRNAIIYIPVVMTAVLAGCQPNSTAETHSEDNHIERQLKLSVDAASPAEISEKDEEELTKELNALYKMDEFGWGNSELPSMEFGLGSIHFQKLNRSEKDMEADVLTTFFMDIQERDGNVVLGQIVKAPEDRPEWEGKNASLKKTDEKSAELTIDGVASYTFTAFDNQELDTLYGDWKETESDETITFTKGLTSNLHIFIHNQEQVLAINGRSEDTFSGVFFYQPDEEDKPSTSREVGLEIIDQTHVIVHSPEGVYKLEKEQ</sequence>
<dbReference type="AlphaFoldDB" id="A0A1G9NTR7"/>
<dbReference type="RefSeq" id="WP_074597840.1">
    <property type="nucleotide sequence ID" value="NZ_FNHF01000001.1"/>
</dbReference>
<proteinExistence type="predicted"/>
<reference evidence="2" key="1">
    <citation type="submission" date="2016-10" db="EMBL/GenBank/DDBJ databases">
        <authorList>
            <person name="Varghese N."/>
            <person name="Submissions S."/>
        </authorList>
    </citation>
    <scope>NUCLEOTIDE SEQUENCE [LARGE SCALE GENOMIC DNA]</scope>
    <source>
        <strain evidence="2">CGMCC 1.6199</strain>
    </source>
</reference>
<dbReference type="OrthoDB" id="2963807at2"/>
<name>A0A1G9NTR7_9BACI</name>
<accession>A0A1G9NTR7</accession>